<keyword evidence="2" id="KW-1185">Reference proteome</keyword>
<protein>
    <recommendedName>
        <fullName evidence="3">Type IV pilus biogenesis</fullName>
    </recommendedName>
</protein>
<organism evidence="1 2">
    <name type="scientific">Sedimentitalea xiamensis</name>
    <dbReference type="NCBI Taxonomy" id="3050037"/>
    <lineage>
        <taxon>Bacteria</taxon>
        <taxon>Pseudomonadati</taxon>
        <taxon>Pseudomonadota</taxon>
        <taxon>Alphaproteobacteria</taxon>
        <taxon>Rhodobacterales</taxon>
        <taxon>Paracoccaceae</taxon>
        <taxon>Sedimentitalea</taxon>
    </lineage>
</organism>
<evidence type="ECO:0000313" key="1">
    <source>
        <dbReference type="EMBL" id="MDK3071922.1"/>
    </source>
</evidence>
<proteinExistence type="predicted"/>
<accession>A0ABT7F9Y8</accession>
<evidence type="ECO:0000313" key="2">
    <source>
        <dbReference type="Proteomes" id="UP001227126"/>
    </source>
</evidence>
<gene>
    <name evidence="1" type="ORF">QO034_02255</name>
</gene>
<sequence>MTSRNRAAKTPANVAKMATTKSALNRSSTDLIGLFGPRDNLAALVRKPNGSIQRVERGDRLSGGRVLAIDESGVMMEKNGRTFRLDLPAS</sequence>
<evidence type="ECO:0008006" key="3">
    <source>
        <dbReference type="Google" id="ProtNLM"/>
    </source>
</evidence>
<comment type="caution">
    <text evidence="1">The sequence shown here is derived from an EMBL/GenBank/DDBJ whole genome shotgun (WGS) entry which is preliminary data.</text>
</comment>
<dbReference type="RefSeq" id="WP_284483876.1">
    <property type="nucleotide sequence ID" value="NZ_JASNJE010000002.1"/>
</dbReference>
<reference evidence="1 2" key="1">
    <citation type="submission" date="2023-05" db="EMBL/GenBank/DDBJ databases">
        <title>Sedimentitalea sp. nov. JM2-8.</title>
        <authorList>
            <person name="Huang J."/>
        </authorList>
    </citation>
    <scope>NUCLEOTIDE SEQUENCE [LARGE SCALE GENOMIC DNA]</scope>
    <source>
        <strain evidence="1 2">JM2-8</strain>
    </source>
</reference>
<dbReference type="EMBL" id="JASNJE010000002">
    <property type="protein sequence ID" value="MDK3071922.1"/>
    <property type="molecule type" value="Genomic_DNA"/>
</dbReference>
<dbReference type="Proteomes" id="UP001227126">
    <property type="component" value="Unassembled WGS sequence"/>
</dbReference>
<name>A0ABT7F9Y8_9RHOB</name>